<feature type="region of interest" description="Disordered" evidence="3">
    <location>
        <begin position="1"/>
        <end position="77"/>
    </location>
</feature>
<dbReference type="PANTHER" id="PTHR43343">
    <property type="entry name" value="PEPTIDASE S12"/>
    <property type="match status" value="1"/>
</dbReference>
<dbReference type="Gene3D" id="2.30.42.10">
    <property type="match status" value="1"/>
</dbReference>
<reference evidence="5 6" key="1">
    <citation type="submission" date="2018-08" db="EMBL/GenBank/DDBJ databases">
        <title>Sequencing the genomes of 1000 actinobacteria strains.</title>
        <authorList>
            <person name="Klenk H.-P."/>
        </authorList>
    </citation>
    <scope>NUCLEOTIDE SEQUENCE [LARGE SCALE GENOMIC DNA]</scope>
    <source>
        <strain evidence="5 6">DSM 22967</strain>
    </source>
</reference>
<dbReference type="InterPro" id="IPR001940">
    <property type="entry name" value="Peptidase_S1C"/>
</dbReference>
<evidence type="ECO:0000256" key="3">
    <source>
        <dbReference type="SAM" id="MobiDB-lite"/>
    </source>
</evidence>
<accession>A0A3D9UZC8</accession>
<gene>
    <name evidence="5" type="ORF">DFJ65_3056</name>
</gene>
<comment type="caution">
    <text evidence="5">The sequence shown here is derived from an EMBL/GenBank/DDBJ whole genome shotgun (WGS) entry which is preliminary data.</text>
</comment>
<dbReference type="EMBL" id="QTUA01000001">
    <property type="protein sequence ID" value="REF31965.1"/>
    <property type="molecule type" value="Genomic_DNA"/>
</dbReference>
<dbReference type="SUPFAM" id="SSF50156">
    <property type="entry name" value="PDZ domain-like"/>
    <property type="match status" value="1"/>
</dbReference>
<dbReference type="Pfam" id="PF13180">
    <property type="entry name" value="PDZ_2"/>
    <property type="match status" value="1"/>
</dbReference>
<dbReference type="SMART" id="SM00228">
    <property type="entry name" value="PDZ"/>
    <property type="match status" value="1"/>
</dbReference>
<dbReference type="InterPro" id="IPR036034">
    <property type="entry name" value="PDZ_sf"/>
</dbReference>
<dbReference type="PANTHER" id="PTHR43343:SF3">
    <property type="entry name" value="PROTEASE DO-LIKE 8, CHLOROPLASTIC"/>
    <property type="match status" value="1"/>
</dbReference>
<dbReference type="GO" id="GO:0006508">
    <property type="term" value="P:proteolysis"/>
    <property type="evidence" value="ECO:0007669"/>
    <property type="project" value="UniProtKB-KW"/>
</dbReference>
<dbReference type="InterPro" id="IPR009003">
    <property type="entry name" value="Peptidase_S1_PA"/>
</dbReference>
<sequence>MSQPPLDPFGPASGGPGRRLPGRGGLPTAAATDPFGAGPRDQLRDQPQRPAAPSGPAVAPASAGPNPGAPVQTPPRGRSRAGLIAAVAAAALLFGGVGGYAGSQLADHSHSTGTGDTDGVEAIAAKALPSVVTIRISSSSGSPLGTGSGFVLRADGYIVTNNHVAAAGGSGSQLKVLFSDESEADAKLVGTSPTYDLAVLKVERTGLPALTLADSGQLKVGQSVIAVGAPLGLTGSVTTGIVSALNRPVVTGGDSTSGSSTGSSDQSYMNAIQTDAAINQGNSGGPLLDLQGRVVGVNSAIYSSRNGGSIGLGFAIPADQVRRTTDQLIRTGKAEYPVIGLDFDPNYTGTGVKVSRVVDGGPAAKAGLKEGDVINSIDGVATKDPKTYLVTLRSKDIGQTITVGYNSGGNQKSVTMQTAAGS</sequence>
<dbReference type="Proteomes" id="UP000256253">
    <property type="component" value="Unassembled WGS sequence"/>
</dbReference>
<dbReference type="RefSeq" id="WP_115923730.1">
    <property type="nucleotide sequence ID" value="NZ_QTUA01000001.1"/>
</dbReference>
<dbReference type="PROSITE" id="PS50106">
    <property type="entry name" value="PDZ"/>
    <property type="match status" value="1"/>
</dbReference>
<dbReference type="Gene3D" id="2.40.10.120">
    <property type="match status" value="1"/>
</dbReference>
<name>A0A3D9UZC8_9MICO</name>
<evidence type="ECO:0000256" key="1">
    <source>
        <dbReference type="ARBA" id="ARBA00022670"/>
    </source>
</evidence>
<dbReference type="InterPro" id="IPR051201">
    <property type="entry name" value="Chloro_Bact_Ser_Proteases"/>
</dbReference>
<feature type="compositionally biased region" description="Low complexity" evidence="3">
    <location>
        <begin position="51"/>
        <end position="71"/>
    </location>
</feature>
<keyword evidence="2" id="KW-0378">Hydrolase</keyword>
<dbReference type="AlphaFoldDB" id="A0A3D9UZC8"/>
<dbReference type="PRINTS" id="PR00834">
    <property type="entry name" value="PROTEASES2C"/>
</dbReference>
<feature type="domain" description="PDZ" evidence="4">
    <location>
        <begin position="325"/>
        <end position="384"/>
    </location>
</feature>
<evidence type="ECO:0000313" key="5">
    <source>
        <dbReference type="EMBL" id="REF31965.1"/>
    </source>
</evidence>
<feature type="compositionally biased region" description="Gly residues" evidence="3">
    <location>
        <begin position="12"/>
        <end position="25"/>
    </location>
</feature>
<evidence type="ECO:0000256" key="2">
    <source>
        <dbReference type="ARBA" id="ARBA00022801"/>
    </source>
</evidence>
<dbReference type="GO" id="GO:0004252">
    <property type="term" value="F:serine-type endopeptidase activity"/>
    <property type="evidence" value="ECO:0007669"/>
    <property type="project" value="InterPro"/>
</dbReference>
<keyword evidence="6" id="KW-1185">Reference proteome</keyword>
<proteinExistence type="predicted"/>
<protein>
    <submittedName>
        <fullName evidence="5">Putative serine protease PepD</fullName>
    </submittedName>
</protein>
<evidence type="ECO:0000259" key="4">
    <source>
        <dbReference type="PROSITE" id="PS50106"/>
    </source>
</evidence>
<organism evidence="5 6">
    <name type="scientific">Calidifontibacter indicus</name>
    <dbReference type="NCBI Taxonomy" id="419650"/>
    <lineage>
        <taxon>Bacteria</taxon>
        <taxon>Bacillati</taxon>
        <taxon>Actinomycetota</taxon>
        <taxon>Actinomycetes</taxon>
        <taxon>Micrococcales</taxon>
        <taxon>Dermacoccaceae</taxon>
        <taxon>Calidifontibacter</taxon>
    </lineage>
</organism>
<dbReference type="OrthoDB" id="9758917at2"/>
<dbReference type="InterPro" id="IPR001478">
    <property type="entry name" value="PDZ"/>
</dbReference>
<dbReference type="Pfam" id="PF13365">
    <property type="entry name" value="Trypsin_2"/>
    <property type="match status" value="1"/>
</dbReference>
<dbReference type="SUPFAM" id="SSF50494">
    <property type="entry name" value="Trypsin-like serine proteases"/>
    <property type="match status" value="1"/>
</dbReference>
<keyword evidence="1 5" id="KW-0645">Protease</keyword>
<evidence type="ECO:0000313" key="6">
    <source>
        <dbReference type="Proteomes" id="UP000256253"/>
    </source>
</evidence>